<dbReference type="Gene3D" id="3.40.50.2300">
    <property type="match status" value="1"/>
</dbReference>
<sequence>MSLHQALIVEDNAVYRYAVRTIVDWEQCGFEIAAEAVNGKQALELLDKRPFDLVLTDVSMPEMNGIALVKAVKERFPDTLVVMLSSYDDFRFVKDSLKLGAEDYLLKQELEPEALRYMLDQMRRRLAQREEKKRREAESRTEVRTILLKMWLTGETPPGHGAESPLGGLALPDTSRLALLAWRPGEGDGLRLMGEDEERILAVPLREDRLVLVDAGGPEGEDGGYAVRQLARRWLREAEGRCRVAAVGSGGEETGARGLRTAYRNAEQALFRAVYEGWGRLFEAEREEPEGPAADPARIARWQQALRGGVPEEVGDALSDLIRDLRRRKPPKPVLKRHLVDLYASLYGSAEYASPSEAGQQDWLAGLMDSLERLDSLGGIQERLLAVCRERFGETPGRPACRKEVRAALAYIREHYAEEISVADLSRHLGFSPNYLSNLFRTETGLRVTEYVNRVRTEMAKRLLRNTSLKVYEVASQVGYQETSYFCKVFKEVTGETVTAFRRKE</sequence>
<evidence type="ECO:0000256" key="2">
    <source>
        <dbReference type="ARBA" id="ARBA00023125"/>
    </source>
</evidence>
<keyword evidence="4" id="KW-0597">Phosphoprotein</keyword>
<dbReference type="CDD" id="cd17536">
    <property type="entry name" value="REC_YesN-like"/>
    <property type="match status" value="1"/>
</dbReference>
<feature type="modified residue" description="4-aspartylphosphate" evidence="4">
    <location>
        <position position="57"/>
    </location>
</feature>
<dbReference type="Proteomes" id="UP000564644">
    <property type="component" value="Unassembled WGS sequence"/>
</dbReference>
<keyword evidence="1" id="KW-0805">Transcription regulation</keyword>
<evidence type="ECO:0000256" key="3">
    <source>
        <dbReference type="ARBA" id="ARBA00023163"/>
    </source>
</evidence>
<protein>
    <submittedName>
        <fullName evidence="7">Response regulator</fullName>
    </submittedName>
</protein>
<feature type="domain" description="Response regulatory" evidence="6">
    <location>
        <begin position="5"/>
        <end position="122"/>
    </location>
</feature>
<name>A0A7X0VTL8_9BACL</name>
<keyword evidence="3" id="KW-0804">Transcription</keyword>
<proteinExistence type="predicted"/>
<dbReference type="SUPFAM" id="SSF46689">
    <property type="entry name" value="Homeodomain-like"/>
    <property type="match status" value="2"/>
</dbReference>
<dbReference type="PANTHER" id="PTHR43280">
    <property type="entry name" value="ARAC-FAMILY TRANSCRIPTIONAL REGULATOR"/>
    <property type="match status" value="1"/>
</dbReference>
<evidence type="ECO:0000313" key="7">
    <source>
        <dbReference type="EMBL" id="MBB6730029.1"/>
    </source>
</evidence>
<dbReference type="InterPro" id="IPR011006">
    <property type="entry name" value="CheY-like_superfamily"/>
</dbReference>
<keyword evidence="2" id="KW-0238">DNA-binding</keyword>
<reference evidence="7 8" key="1">
    <citation type="submission" date="2020-08" db="EMBL/GenBank/DDBJ databases">
        <title>Cohnella phylogeny.</title>
        <authorList>
            <person name="Dunlap C."/>
        </authorList>
    </citation>
    <scope>NUCLEOTIDE SEQUENCE [LARGE SCALE GENOMIC DNA]</scope>
    <source>
        <strain evidence="7 8">CBP 2801</strain>
    </source>
</reference>
<dbReference type="AlphaFoldDB" id="A0A7X0VTL8"/>
<gene>
    <name evidence="7" type="ORF">H7C18_03885</name>
</gene>
<dbReference type="Pfam" id="PF00072">
    <property type="entry name" value="Response_reg"/>
    <property type="match status" value="1"/>
</dbReference>
<dbReference type="PROSITE" id="PS01124">
    <property type="entry name" value="HTH_ARAC_FAMILY_2"/>
    <property type="match status" value="1"/>
</dbReference>
<evidence type="ECO:0000259" key="5">
    <source>
        <dbReference type="PROSITE" id="PS01124"/>
    </source>
</evidence>
<dbReference type="GO" id="GO:0043565">
    <property type="term" value="F:sequence-specific DNA binding"/>
    <property type="evidence" value="ECO:0007669"/>
    <property type="project" value="InterPro"/>
</dbReference>
<evidence type="ECO:0000256" key="1">
    <source>
        <dbReference type="ARBA" id="ARBA00023015"/>
    </source>
</evidence>
<dbReference type="PROSITE" id="PS50110">
    <property type="entry name" value="RESPONSE_REGULATORY"/>
    <property type="match status" value="1"/>
</dbReference>
<dbReference type="Gene3D" id="1.10.10.60">
    <property type="entry name" value="Homeodomain-like"/>
    <property type="match status" value="2"/>
</dbReference>
<dbReference type="GO" id="GO:0000160">
    <property type="term" value="P:phosphorelay signal transduction system"/>
    <property type="evidence" value="ECO:0007669"/>
    <property type="project" value="InterPro"/>
</dbReference>
<dbReference type="PANTHER" id="PTHR43280:SF2">
    <property type="entry name" value="HTH-TYPE TRANSCRIPTIONAL REGULATOR EXSA"/>
    <property type="match status" value="1"/>
</dbReference>
<dbReference type="Pfam" id="PF12833">
    <property type="entry name" value="HTH_18"/>
    <property type="match status" value="1"/>
</dbReference>
<evidence type="ECO:0000313" key="8">
    <source>
        <dbReference type="Proteomes" id="UP000564644"/>
    </source>
</evidence>
<keyword evidence="8" id="KW-1185">Reference proteome</keyword>
<dbReference type="InterPro" id="IPR018060">
    <property type="entry name" value="HTH_AraC"/>
</dbReference>
<dbReference type="InterPro" id="IPR001789">
    <property type="entry name" value="Sig_transdc_resp-reg_receiver"/>
</dbReference>
<accession>A0A7X0VTL8</accession>
<feature type="domain" description="HTH araC/xylS-type" evidence="5">
    <location>
        <begin position="406"/>
        <end position="504"/>
    </location>
</feature>
<comment type="caution">
    <text evidence="7">The sequence shown here is derived from an EMBL/GenBank/DDBJ whole genome shotgun (WGS) entry which is preliminary data.</text>
</comment>
<dbReference type="RefSeq" id="WP_185127703.1">
    <property type="nucleotide sequence ID" value="NZ_JACJVO010000004.1"/>
</dbReference>
<evidence type="ECO:0000259" key="6">
    <source>
        <dbReference type="PROSITE" id="PS50110"/>
    </source>
</evidence>
<evidence type="ECO:0000256" key="4">
    <source>
        <dbReference type="PROSITE-ProRule" id="PRU00169"/>
    </source>
</evidence>
<dbReference type="EMBL" id="JACJVO010000004">
    <property type="protein sequence ID" value="MBB6730029.1"/>
    <property type="molecule type" value="Genomic_DNA"/>
</dbReference>
<dbReference type="InterPro" id="IPR009057">
    <property type="entry name" value="Homeodomain-like_sf"/>
</dbReference>
<dbReference type="SMART" id="SM00342">
    <property type="entry name" value="HTH_ARAC"/>
    <property type="match status" value="1"/>
</dbReference>
<dbReference type="SUPFAM" id="SSF52172">
    <property type="entry name" value="CheY-like"/>
    <property type="match status" value="1"/>
</dbReference>
<dbReference type="SMART" id="SM00448">
    <property type="entry name" value="REC"/>
    <property type="match status" value="1"/>
</dbReference>
<dbReference type="GO" id="GO:0003700">
    <property type="term" value="F:DNA-binding transcription factor activity"/>
    <property type="evidence" value="ECO:0007669"/>
    <property type="project" value="InterPro"/>
</dbReference>
<organism evidence="7 8">
    <name type="scientific">Cohnella zeiphila</name>
    <dbReference type="NCBI Taxonomy" id="2761120"/>
    <lineage>
        <taxon>Bacteria</taxon>
        <taxon>Bacillati</taxon>
        <taxon>Bacillota</taxon>
        <taxon>Bacilli</taxon>
        <taxon>Bacillales</taxon>
        <taxon>Paenibacillaceae</taxon>
        <taxon>Cohnella</taxon>
    </lineage>
</organism>